<dbReference type="Pfam" id="PF10551">
    <property type="entry name" value="MULE"/>
    <property type="match status" value="1"/>
</dbReference>
<sequence>MKVTVFLEVRGAHPNFCVITVIRHSPEKKAHLKKCSPEAPAARIQKKTPCLIKDCDLEFCHKVSLIDHLASHHQQDITIKPVVSKTFPSIKDFNQWKEKEEQDTFSYFTSRKGQASSTTKYFYCQRDGSAKLHSKRITSRCNKKGRIKVGHICIAKMTVRVESKAVHLEYYPTHSHACKREDIYHHPLPDAMSRFIDEKLAKKIPATVVYELTKDRFLPKNVPHIHDTKASILTKNSILIYKPYKRKLVHGPPEIDKLPNSDELFMFAFQTERQPDLMKRHCSKILVVDETHGTNQYKYQLLTVIVIDDDRRGWPVAHLITSKSDHHTLQYLFKALKSRIGEEVSVNCVITDDDPALINAMSLGFAVPLTHLLCKWHVIKNLKDNLRSKAPSELFEPIFSEIKVIMNAEEENMFLKLKAGFINKYSNNPAASVYMAYLKKHYWKKEKKWAMCYRNFPHAGVNTTGHIESFHSRLKRTYLKRKVNKRLDDLINILYDVEWDDHCRRIREATAGHKMEDQSGAQSRSD</sequence>
<dbReference type="PANTHER" id="PTHR33977">
    <property type="entry name" value="ZINC ION BINDING PROTEIN"/>
    <property type="match status" value="1"/>
</dbReference>
<dbReference type="AlphaFoldDB" id="A0A6J1T5D7"/>
<gene>
    <name evidence="3" type="primary">LOC113213615</name>
</gene>
<dbReference type="InterPro" id="IPR018289">
    <property type="entry name" value="MULE_transposase_dom"/>
</dbReference>
<accession>A0A6J1T5D7</accession>
<reference evidence="3" key="1">
    <citation type="submission" date="2025-08" db="UniProtKB">
        <authorList>
            <consortium name="RefSeq"/>
        </authorList>
    </citation>
    <scope>IDENTIFICATION</scope>
    <source>
        <tissue evidence="3">Whole organism</tissue>
    </source>
</reference>
<name>A0A6J1T5D7_FRAOC</name>
<evidence type="ECO:0000313" key="3">
    <source>
        <dbReference type="RefSeq" id="XP_026288518.1"/>
    </source>
</evidence>
<dbReference type="Proteomes" id="UP000504606">
    <property type="component" value="Unplaced"/>
</dbReference>
<organism evidence="2 3">
    <name type="scientific">Frankliniella occidentalis</name>
    <name type="common">Western flower thrips</name>
    <name type="synonym">Euthrips occidentalis</name>
    <dbReference type="NCBI Taxonomy" id="133901"/>
    <lineage>
        <taxon>Eukaryota</taxon>
        <taxon>Metazoa</taxon>
        <taxon>Ecdysozoa</taxon>
        <taxon>Arthropoda</taxon>
        <taxon>Hexapoda</taxon>
        <taxon>Insecta</taxon>
        <taxon>Pterygota</taxon>
        <taxon>Neoptera</taxon>
        <taxon>Paraneoptera</taxon>
        <taxon>Thysanoptera</taxon>
        <taxon>Terebrantia</taxon>
        <taxon>Thripoidea</taxon>
        <taxon>Thripidae</taxon>
        <taxon>Frankliniella</taxon>
    </lineage>
</organism>
<dbReference type="KEGG" id="foc:113213615"/>
<dbReference type="OrthoDB" id="10031901at2759"/>
<dbReference type="InterPro" id="IPR013087">
    <property type="entry name" value="Znf_C2H2_type"/>
</dbReference>
<protein>
    <submittedName>
        <fullName evidence="3">Uncharacterized protein LOC113213615</fullName>
    </submittedName>
</protein>
<dbReference type="PANTHER" id="PTHR33977:SF1">
    <property type="entry name" value="ZINC ION BINDING PROTEIN"/>
    <property type="match status" value="1"/>
</dbReference>
<keyword evidence="2" id="KW-1185">Reference proteome</keyword>
<evidence type="ECO:0000313" key="2">
    <source>
        <dbReference type="Proteomes" id="UP000504606"/>
    </source>
</evidence>
<dbReference type="GeneID" id="113213615"/>
<feature type="domain" description="C2H2-type" evidence="1">
    <location>
        <begin position="50"/>
        <end position="73"/>
    </location>
</feature>
<proteinExistence type="predicted"/>
<dbReference type="RefSeq" id="XP_026288518.1">
    <property type="nucleotide sequence ID" value="XM_026432733.1"/>
</dbReference>
<dbReference type="PROSITE" id="PS00028">
    <property type="entry name" value="ZINC_FINGER_C2H2_1"/>
    <property type="match status" value="1"/>
</dbReference>
<evidence type="ECO:0000259" key="1">
    <source>
        <dbReference type="PROSITE" id="PS00028"/>
    </source>
</evidence>